<dbReference type="PANTHER" id="PTHR23099">
    <property type="entry name" value="TRANSCRIPTIONAL REGULATOR"/>
    <property type="match status" value="1"/>
</dbReference>
<feature type="compositionally biased region" description="Basic and acidic residues" evidence="1">
    <location>
        <begin position="211"/>
        <end position="232"/>
    </location>
</feature>
<dbReference type="KEGG" id="ssck:SPSK_01498"/>
<evidence type="ECO:0000256" key="1">
    <source>
        <dbReference type="SAM" id="MobiDB-lite"/>
    </source>
</evidence>
<feature type="region of interest" description="Disordered" evidence="1">
    <location>
        <begin position="110"/>
        <end position="155"/>
    </location>
</feature>
<evidence type="ECO:0000313" key="3">
    <source>
        <dbReference type="EMBL" id="KJR87405.1"/>
    </source>
</evidence>
<comment type="caution">
    <text evidence="3">The sequence shown here is derived from an EMBL/GenBank/DDBJ whole genome shotgun (WGS) entry which is preliminary data.</text>
</comment>
<dbReference type="GeneID" id="27663686"/>
<dbReference type="OrthoDB" id="20772at2759"/>
<dbReference type="SMART" id="SM00731">
    <property type="entry name" value="SprT"/>
    <property type="match status" value="1"/>
</dbReference>
<feature type="region of interest" description="Disordered" evidence="1">
    <location>
        <begin position="174"/>
        <end position="300"/>
    </location>
</feature>
<proteinExistence type="predicted"/>
<feature type="compositionally biased region" description="Polar residues" evidence="1">
    <location>
        <begin position="380"/>
        <end position="389"/>
    </location>
</feature>
<evidence type="ECO:0000259" key="2">
    <source>
        <dbReference type="SMART" id="SM00731"/>
    </source>
</evidence>
<reference evidence="3 4" key="1">
    <citation type="journal article" date="2014" name="BMC Genomics">
        <title>Comparative genomics of the major fungal agents of human and animal Sporotrichosis: Sporothrix schenckii and Sporothrix brasiliensis.</title>
        <authorList>
            <person name="Teixeira M.M."/>
            <person name="de Almeida L.G."/>
            <person name="Kubitschek-Barreira P."/>
            <person name="Alves F.L."/>
            <person name="Kioshima E.S."/>
            <person name="Abadio A.K."/>
            <person name="Fernandes L."/>
            <person name="Derengowski L.S."/>
            <person name="Ferreira K.S."/>
            <person name="Souza R.C."/>
            <person name="Ruiz J.C."/>
            <person name="de Andrade N.C."/>
            <person name="Paes H.C."/>
            <person name="Nicola A.M."/>
            <person name="Albuquerque P."/>
            <person name="Gerber A.L."/>
            <person name="Martins V.P."/>
            <person name="Peconick L.D."/>
            <person name="Neto A.V."/>
            <person name="Chaucanez C.B."/>
            <person name="Silva P.A."/>
            <person name="Cunha O.L."/>
            <person name="de Oliveira F.F."/>
            <person name="dos Santos T.C."/>
            <person name="Barros A.L."/>
            <person name="Soares M.A."/>
            <person name="de Oliveira L.M."/>
            <person name="Marini M.M."/>
            <person name="Villalobos-Duno H."/>
            <person name="Cunha M.M."/>
            <person name="de Hoog S."/>
            <person name="da Silveira J.F."/>
            <person name="Henrissat B."/>
            <person name="Nino-Vega G.A."/>
            <person name="Cisalpino P.S."/>
            <person name="Mora-Montes H.M."/>
            <person name="Almeida S.R."/>
            <person name="Stajich J.E."/>
            <person name="Lopes-Bezerra L.M."/>
            <person name="Vasconcelos A.T."/>
            <person name="Felipe M.S."/>
        </authorList>
    </citation>
    <scope>NUCLEOTIDE SEQUENCE [LARGE SCALE GENOMIC DNA]</scope>
    <source>
        <strain evidence="3 4">1099-18</strain>
    </source>
</reference>
<dbReference type="VEuPathDB" id="FungiDB:SPSK_01498"/>
<dbReference type="GO" id="GO:0005634">
    <property type="term" value="C:nucleus"/>
    <property type="evidence" value="ECO:0007669"/>
    <property type="project" value="TreeGrafter"/>
</dbReference>
<dbReference type="PANTHER" id="PTHR23099:SF0">
    <property type="entry name" value="GERM CELL NUCLEAR ACIDIC PROTEIN"/>
    <property type="match status" value="1"/>
</dbReference>
<dbReference type="InterPro" id="IPR036910">
    <property type="entry name" value="HMG_box_dom_sf"/>
</dbReference>
<dbReference type="Pfam" id="PF17283">
    <property type="entry name" value="Zn_ribbon_SprT"/>
    <property type="match status" value="1"/>
</dbReference>
<dbReference type="SUPFAM" id="SSF47095">
    <property type="entry name" value="HMG-box"/>
    <property type="match status" value="1"/>
</dbReference>
<feature type="compositionally biased region" description="Low complexity" evidence="1">
    <location>
        <begin position="245"/>
        <end position="255"/>
    </location>
</feature>
<feature type="domain" description="SprT-like" evidence="2">
    <location>
        <begin position="467"/>
        <end position="649"/>
    </location>
</feature>
<evidence type="ECO:0000313" key="4">
    <source>
        <dbReference type="Proteomes" id="UP000033710"/>
    </source>
</evidence>
<organism evidence="3 4">
    <name type="scientific">Sporothrix schenckii 1099-18</name>
    <dbReference type="NCBI Taxonomy" id="1397361"/>
    <lineage>
        <taxon>Eukaryota</taxon>
        <taxon>Fungi</taxon>
        <taxon>Dikarya</taxon>
        <taxon>Ascomycota</taxon>
        <taxon>Pezizomycotina</taxon>
        <taxon>Sordariomycetes</taxon>
        <taxon>Sordariomycetidae</taxon>
        <taxon>Ophiostomatales</taxon>
        <taxon>Ophiostomataceae</taxon>
        <taxon>Sporothrix</taxon>
    </lineage>
</organism>
<reference evidence="3 4" key="2">
    <citation type="journal article" date="2015" name="Eukaryot. Cell">
        <title>Asexual propagation of a virulent clone complex in a human and feline outbreak of sporotrichosis.</title>
        <authorList>
            <person name="Teixeira Mde M."/>
            <person name="Rodrigues A.M."/>
            <person name="Tsui C.K."/>
            <person name="de Almeida L.G."/>
            <person name="Van Diepeningen A.D."/>
            <person name="van den Ende B.G."/>
            <person name="Fernandes G.F."/>
            <person name="Kano R."/>
            <person name="Hamelin R.C."/>
            <person name="Lopes-Bezerra L.M."/>
            <person name="Vasconcelos A.T."/>
            <person name="de Hoog S."/>
            <person name="de Camargo Z.P."/>
            <person name="Felipe M.S."/>
        </authorList>
    </citation>
    <scope>NUCLEOTIDE SEQUENCE [LARGE SCALE GENOMIC DNA]</scope>
    <source>
        <strain evidence="3 4">1099-18</strain>
    </source>
</reference>
<dbReference type="AlphaFoldDB" id="A0A0F2MEX8"/>
<gene>
    <name evidence="3" type="ORF">SPSK_01498</name>
</gene>
<dbReference type="CDD" id="cd00084">
    <property type="entry name" value="HMG-box_SF"/>
    <property type="match status" value="1"/>
</dbReference>
<feature type="compositionally biased region" description="Basic and acidic residues" evidence="1">
    <location>
        <begin position="123"/>
        <end position="146"/>
    </location>
</feature>
<dbReference type="InterPro" id="IPR035240">
    <property type="entry name" value="SprT_Zn_ribbon"/>
</dbReference>
<feature type="compositionally biased region" description="Polar residues" evidence="1">
    <location>
        <begin position="286"/>
        <end position="300"/>
    </location>
</feature>
<sequence>MALRRVIIDSDDDLDDFPSLRSILRNSTVPSNAPSQTAQPAKWQAKRIITTTKPYKVEIGSSTSAPNTTIRRRKLGRINDDASLLRLQGTSNNNTLKGELNSPKLEMINLPQSSSPGLSRSKPRIELRARKTRRMSEISADDKGELSTEDATVLQDVSLDEYFGEYGAEKARAGAAINADRNGEHGDEPTGDQNVNEDSDGYSNHKGQHCRLGEGQKDDSQGEAEPTDRGQDTDSDSETSEFRDSSWSSDSSSGSLGDFFPIARTKRLANTKLQMPEEHKKRAYPTPQSQTTADTYTDDGSTIFFSAEESFSNVGPDLNASKTSLYPFKTDTAPRKLPTGSVLRPTTDERPKTPPLGHPKNSKVERLQSPSKKLPRIPQTPHQPNTDDFWNQTVTDKWNMEHSPRKLLFDPDQTKMNNQAPNGTRNAGPSTHFFPFSKRGATATKRGKDAKKLFQKNKHGMAEKFFAELDNVITGGQLNQLAASTGGVQIEWTNKLNTTAGRANWRRETLRPKVAPVVDIEDGSTTSVVSTDIATCVKHHVSIELAEKVIDDERRLYNVIAHEFCHLANFMISGITGNPHGKEFKLWAEKCSRHFGDRGIQITTKHTYEIDFKYAWTCEECSTEFKRHSKSIHPERHRCGACKGVLKQTKPVPRRTGMKDESRVGADGNVLIRGPSEYQQFMKEHMAIVRREHPNSPQKVIMTLVADKWSKAKAHKVASHSRPTADAPDNEAVAGVDVAGVDGTEAHVDHLGRALVDLTLR</sequence>
<dbReference type="Proteomes" id="UP000033710">
    <property type="component" value="Unassembled WGS sequence"/>
</dbReference>
<protein>
    <recommendedName>
        <fullName evidence="2">SprT-like domain-containing protein</fullName>
    </recommendedName>
</protein>
<feature type="region of interest" description="Disordered" evidence="1">
    <location>
        <begin position="328"/>
        <end position="389"/>
    </location>
</feature>
<dbReference type="EMBL" id="AXCR01000005">
    <property type="protein sequence ID" value="KJR87405.1"/>
    <property type="molecule type" value="Genomic_DNA"/>
</dbReference>
<dbReference type="InterPro" id="IPR006640">
    <property type="entry name" value="SprT-like_domain"/>
</dbReference>
<name>A0A0F2MEX8_SPOSC</name>
<accession>A0A0F2MEX8</accession>
<dbReference type="Pfam" id="PF10263">
    <property type="entry name" value="SprT-like"/>
    <property type="match status" value="1"/>
</dbReference>
<dbReference type="GO" id="GO:0006950">
    <property type="term" value="P:response to stress"/>
    <property type="evidence" value="ECO:0007669"/>
    <property type="project" value="UniProtKB-ARBA"/>
</dbReference>
<dbReference type="RefSeq" id="XP_016590081.1">
    <property type="nucleotide sequence ID" value="XM_016728409.1"/>
</dbReference>